<dbReference type="Gene3D" id="1.25.60.10">
    <property type="entry name" value="MgtE N-terminal domain-like"/>
    <property type="match status" value="1"/>
</dbReference>
<dbReference type="InterPro" id="IPR038076">
    <property type="entry name" value="MgtE_N_sf"/>
</dbReference>
<name>A0A1M4VKY1_9FIRM</name>
<gene>
    <name evidence="11" type="ORF">SAMN02746064_01031</name>
</gene>
<evidence type="ECO:0000259" key="10">
    <source>
        <dbReference type="PROSITE" id="PS51371"/>
    </source>
</evidence>
<dbReference type="GO" id="GO:0015095">
    <property type="term" value="F:magnesium ion transmembrane transporter activity"/>
    <property type="evidence" value="ECO:0007669"/>
    <property type="project" value="UniProtKB-UniRule"/>
</dbReference>
<feature type="domain" description="CBS" evidence="10">
    <location>
        <begin position="130"/>
        <end position="194"/>
    </location>
</feature>
<proteinExistence type="inferred from homology"/>
<dbReference type="PANTHER" id="PTHR43773">
    <property type="entry name" value="MAGNESIUM TRANSPORTER MGTE"/>
    <property type="match status" value="1"/>
</dbReference>
<dbReference type="Proteomes" id="UP000184251">
    <property type="component" value="Unassembled WGS sequence"/>
</dbReference>
<evidence type="ECO:0000313" key="12">
    <source>
        <dbReference type="Proteomes" id="UP000184251"/>
    </source>
</evidence>
<evidence type="ECO:0000256" key="8">
    <source>
        <dbReference type="PROSITE-ProRule" id="PRU00703"/>
    </source>
</evidence>
<dbReference type="Gene3D" id="1.10.357.20">
    <property type="entry name" value="SLC41 divalent cation transporters, integral membrane domain"/>
    <property type="match status" value="1"/>
</dbReference>
<keyword evidence="7 9" id="KW-0472">Membrane</keyword>
<dbReference type="Gene3D" id="3.10.580.10">
    <property type="entry name" value="CBS-domain"/>
    <property type="match status" value="1"/>
</dbReference>
<dbReference type="Pfam" id="PF00571">
    <property type="entry name" value="CBS"/>
    <property type="match status" value="2"/>
</dbReference>
<dbReference type="SMART" id="SM00116">
    <property type="entry name" value="CBS"/>
    <property type="match status" value="2"/>
</dbReference>
<dbReference type="PANTHER" id="PTHR43773:SF1">
    <property type="entry name" value="MAGNESIUM TRANSPORTER MGTE"/>
    <property type="match status" value="1"/>
</dbReference>
<comment type="similarity">
    <text evidence="2 9">Belongs to the SLC41A transporter family.</text>
</comment>
<evidence type="ECO:0000256" key="7">
    <source>
        <dbReference type="ARBA" id="ARBA00023136"/>
    </source>
</evidence>
<evidence type="ECO:0000256" key="4">
    <source>
        <dbReference type="ARBA" id="ARBA00022692"/>
    </source>
</evidence>
<dbReference type="SUPFAM" id="SSF161093">
    <property type="entry name" value="MgtE membrane domain-like"/>
    <property type="match status" value="1"/>
</dbReference>
<dbReference type="Pfam" id="PF01769">
    <property type="entry name" value="MgtE"/>
    <property type="match status" value="1"/>
</dbReference>
<feature type="transmembrane region" description="Helical" evidence="9">
    <location>
        <begin position="355"/>
        <end position="374"/>
    </location>
</feature>
<sequence>MYEKLFDLINQGKFTAARNEIVEMNVVDIAQFLEEIPVEKLLVIFRLLPKEIVADVFSYMPIEDKQHIIEAITDKEIRHIIDELFLDDTVDMVEEMPANVVKKVLKNTTKEERDLINRFLKYPEYSAGSMMTIEYVDLKEDMSVAEALEHIKRTGVDKETINTCYVIDKGRKLQGIVSLRRLILSDSSKRIKDIMNTKIISIPTHLDQEDTAMLFKKYDLTAMPVVDTESRLVGIITIDDVVDIIEQENTEDFHKMAAMEPSDEEYLKSGIFNLAKKRIAWLLVLMISATFTGAIIRNYEDILQSVVILAAFIPRLMDTGGNAGSQSATLVIRGLALDEIKLKDTLKVLSKEFKVSLVVGVALASVNFIMIYFFERTDIRIAFTVCISLFLTVVLAKVVGGTLPIMAKKMNLDPAIMAGPLITTIVDAVALMAFFSLSSWILGI</sequence>
<dbReference type="GO" id="GO:0005886">
    <property type="term" value="C:plasma membrane"/>
    <property type="evidence" value="ECO:0007669"/>
    <property type="project" value="UniProtKB-SubCell"/>
</dbReference>
<evidence type="ECO:0000256" key="3">
    <source>
        <dbReference type="ARBA" id="ARBA00022448"/>
    </source>
</evidence>
<organism evidence="11 12">
    <name type="scientific">Alkalibacter saccharofermentans DSM 14828</name>
    <dbReference type="NCBI Taxonomy" id="1120975"/>
    <lineage>
        <taxon>Bacteria</taxon>
        <taxon>Bacillati</taxon>
        <taxon>Bacillota</taxon>
        <taxon>Clostridia</taxon>
        <taxon>Eubacteriales</taxon>
        <taxon>Eubacteriaceae</taxon>
        <taxon>Alkalibacter</taxon>
    </lineage>
</organism>
<comment type="subunit">
    <text evidence="9">Homodimer.</text>
</comment>
<keyword evidence="12" id="KW-1185">Reference proteome</keyword>
<feature type="domain" description="CBS" evidence="10">
    <location>
        <begin position="195"/>
        <end position="251"/>
    </location>
</feature>
<dbReference type="STRING" id="1120975.SAMN02746064_01031"/>
<dbReference type="NCBIfam" id="TIGR00400">
    <property type="entry name" value="mgtE"/>
    <property type="match status" value="1"/>
</dbReference>
<dbReference type="InterPro" id="IPR006668">
    <property type="entry name" value="Mg_transptr_MgtE_intracell_dom"/>
</dbReference>
<accession>A0A1M4VKY1</accession>
<comment type="caution">
    <text evidence="9">Lacks conserved residue(s) required for the propagation of feature annotation.</text>
</comment>
<reference evidence="11 12" key="1">
    <citation type="submission" date="2016-11" db="EMBL/GenBank/DDBJ databases">
        <authorList>
            <person name="Jaros S."/>
            <person name="Januszkiewicz K."/>
            <person name="Wedrychowicz H."/>
        </authorList>
    </citation>
    <scope>NUCLEOTIDE SEQUENCE [LARGE SCALE GENOMIC DNA]</scope>
    <source>
        <strain evidence="11 12">DSM 14828</strain>
    </source>
</reference>
<feature type="transmembrane region" description="Helical" evidence="9">
    <location>
        <begin position="380"/>
        <end position="400"/>
    </location>
</feature>
<keyword evidence="4 9" id="KW-0812">Transmembrane</keyword>
<evidence type="ECO:0000256" key="9">
    <source>
        <dbReference type="RuleBase" id="RU362011"/>
    </source>
</evidence>
<comment type="subcellular location">
    <subcellularLocation>
        <location evidence="9">Cell membrane</location>
        <topology evidence="9">Multi-pass membrane protein</topology>
    </subcellularLocation>
    <subcellularLocation>
        <location evidence="1">Membrane</location>
        <topology evidence="1">Multi-pass membrane protein</topology>
    </subcellularLocation>
</comment>
<dbReference type="Pfam" id="PF03448">
    <property type="entry name" value="MgtE_N"/>
    <property type="match status" value="1"/>
</dbReference>
<comment type="function">
    <text evidence="9">Acts as a magnesium transporter.</text>
</comment>
<dbReference type="InterPro" id="IPR000644">
    <property type="entry name" value="CBS_dom"/>
</dbReference>
<keyword evidence="3 9" id="KW-0813">Transport</keyword>
<dbReference type="GO" id="GO:0046872">
    <property type="term" value="F:metal ion binding"/>
    <property type="evidence" value="ECO:0007669"/>
    <property type="project" value="UniProtKB-KW"/>
</dbReference>
<evidence type="ECO:0000256" key="1">
    <source>
        <dbReference type="ARBA" id="ARBA00004141"/>
    </source>
</evidence>
<keyword evidence="9" id="KW-0479">Metal-binding</keyword>
<dbReference type="InterPro" id="IPR006669">
    <property type="entry name" value="MgtE_transporter"/>
</dbReference>
<protein>
    <recommendedName>
        <fullName evidence="9">Magnesium transporter MgtE</fullName>
    </recommendedName>
</protein>
<dbReference type="RefSeq" id="WP_073270016.1">
    <property type="nucleotide sequence ID" value="NZ_FQTU01000005.1"/>
</dbReference>
<dbReference type="OrthoDB" id="9790355at2"/>
<dbReference type="InterPro" id="IPR036739">
    <property type="entry name" value="SLC41_membr_dom_sf"/>
</dbReference>
<dbReference type="InterPro" id="IPR006667">
    <property type="entry name" value="SLC41_membr_dom"/>
</dbReference>
<feature type="transmembrane region" description="Helical" evidence="9">
    <location>
        <begin position="421"/>
        <end position="442"/>
    </location>
</feature>
<evidence type="ECO:0000256" key="5">
    <source>
        <dbReference type="ARBA" id="ARBA00022842"/>
    </source>
</evidence>
<dbReference type="PROSITE" id="PS51371">
    <property type="entry name" value="CBS"/>
    <property type="match status" value="2"/>
</dbReference>
<dbReference type="SUPFAM" id="SSF54631">
    <property type="entry name" value="CBS-domain pair"/>
    <property type="match status" value="1"/>
</dbReference>
<dbReference type="SMART" id="SM00924">
    <property type="entry name" value="MgtE_N"/>
    <property type="match status" value="1"/>
</dbReference>
<evidence type="ECO:0000313" key="11">
    <source>
        <dbReference type="EMBL" id="SHE69691.1"/>
    </source>
</evidence>
<keyword evidence="9" id="KW-1003">Cell membrane</keyword>
<dbReference type="CDD" id="cd04606">
    <property type="entry name" value="CBS_pair_Mg_transporter"/>
    <property type="match status" value="1"/>
</dbReference>
<dbReference type="AlphaFoldDB" id="A0A1M4VKY1"/>
<dbReference type="InterPro" id="IPR046342">
    <property type="entry name" value="CBS_dom_sf"/>
</dbReference>
<dbReference type="SUPFAM" id="SSF158791">
    <property type="entry name" value="MgtE N-terminal domain-like"/>
    <property type="match status" value="1"/>
</dbReference>
<evidence type="ECO:0000256" key="6">
    <source>
        <dbReference type="ARBA" id="ARBA00022989"/>
    </source>
</evidence>
<keyword evidence="6 9" id="KW-1133">Transmembrane helix</keyword>
<keyword evidence="8" id="KW-0129">CBS domain</keyword>
<feature type="transmembrane region" description="Helical" evidence="9">
    <location>
        <begin position="279"/>
        <end position="296"/>
    </location>
</feature>
<evidence type="ECO:0000256" key="2">
    <source>
        <dbReference type="ARBA" id="ARBA00009749"/>
    </source>
</evidence>
<dbReference type="EMBL" id="FQTU01000005">
    <property type="protein sequence ID" value="SHE69691.1"/>
    <property type="molecule type" value="Genomic_DNA"/>
</dbReference>
<keyword evidence="5 9" id="KW-0460">Magnesium</keyword>